<dbReference type="Proteomes" id="UP000235145">
    <property type="component" value="Unassembled WGS sequence"/>
</dbReference>
<reference evidence="1 2" key="1">
    <citation type="journal article" date="2017" name="Nat. Commun.">
        <title>Genome assembly with in vitro proximity ligation data and whole-genome triplication in lettuce.</title>
        <authorList>
            <person name="Reyes-Chin-Wo S."/>
            <person name="Wang Z."/>
            <person name="Yang X."/>
            <person name="Kozik A."/>
            <person name="Arikit S."/>
            <person name="Song C."/>
            <person name="Xia L."/>
            <person name="Froenicke L."/>
            <person name="Lavelle D.O."/>
            <person name="Truco M.J."/>
            <person name="Xia R."/>
            <person name="Zhu S."/>
            <person name="Xu C."/>
            <person name="Xu H."/>
            <person name="Xu X."/>
            <person name="Cox K."/>
            <person name="Korf I."/>
            <person name="Meyers B.C."/>
            <person name="Michelmore R.W."/>
        </authorList>
    </citation>
    <scope>NUCLEOTIDE SEQUENCE [LARGE SCALE GENOMIC DNA]</scope>
    <source>
        <strain evidence="2">cv. Salinas</strain>
        <tissue evidence="1">Seedlings</tissue>
    </source>
</reference>
<gene>
    <name evidence="1" type="ORF">LSAT_V11C400172850</name>
</gene>
<accession>A0A9R1XH49</accession>
<evidence type="ECO:0000313" key="2">
    <source>
        <dbReference type="Proteomes" id="UP000235145"/>
    </source>
</evidence>
<organism evidence="1 2">
    <name type="scientific">Lactuca sativa</name>
    <name type="common">Garden lettuce</name>
    <dbReference type="NCBI Taxonomy" id="4236"/>
    <lineage>
        <taxon>Eukaryota</taxon>
        <taxon>Viridiplantae</taxon>
        <taxon>Streptophyta</taxon>
        <taxon>Embryophyta</taxon>
        <taxon>Tracheophyta</taxon>
        <taxon>Spermatophyta</taxon>
        <taxon>Magnoliopsida</taxon>
        <taxon>eudicotyledons</taxon>
        <taxon>Gunneridae</taxon>
        <taxon>Pentapetalae</taxon>
        <taxon>asterids</taxon>
        <taxon>campanulids</taxon>
        <taxon>Asterales</taxon>
        <taxon>Asteraceae</taxon>
        <taxon>Cichorioideae</taxon>
        <taxon>Cichorieae</taxon>
        <taxon>Lactucinae</taxon>
        <taxon>Lactuca</taxon>
    </lineage>
</organism>
<dbReference type="AlphaFoldDB" id="A0A9R1XH49"/>
<comment type="caution">
    <text evidence="1">The sequence shown here is derived from an EMBL/GenBank/DDBJ whole genome shotgun (WGS) entry which is preliminary data.</text>
</comment>
<evidence type="ECO:0000313" key="1">
    <source>
        <dbReference type="EMBL" id="KAJ0212766.1"/>
    </source>
</evidence>
<name>A0A9R1XH49_LACSA</name>
<sequence>MSSSRSDRHHHRCRLYLMYPNLFVTHIRQHLLILHSQRFHYLSPTQEFKCNFVCLIQSWDLIWGGAVMASGEPSIFLIPQLKTHQIVLIRTQFQIGQVTYLKVNLTHPCLLLRFNSWRKSFKIFYKDCSGYHRQVQREGLACSAVYKEMKKTWYHDMLRDDIMEFVSILSCKTLEEMIDRDRDREIKLELRNKRKPTQV</sequence>
<proteinExistence type="predicted"/>
<protein>
    <submittedName>
        <fullName evidence="1">Uncharacterized protein</fullName>
    </submittedName>
</protein>
<keyword evidence="2" id="KW-1185">Reference proteome</keyword>
<dbReference type="EMBL" id="NBSK02000004">
    <property type="protein sequence ID" value="KAJ0212766.1"/>
    <property type="molecule type" value="Genomic_DNA"/>
</dbReference>